<dbReference type="SUPFAM" id="SSF141868">
    <property type="entry name" value="EAL domain-like"/>
    <property type="match status" value="1"/>
</dbReference>
<evidence type="ECO:0000259" key="1">
    <source>
        <dbReference type="PROSITE" id="PS50883"/>
    </source>
</evidence>
<dbReference type="RefSeq" id="WP_125558202.1">
    <property type="nucleotide sequence ID" value="NZ_RBVX01000022.1"/>
</dbReference>
<evidence type="ECO:0000313" key="2">
    <source>
        <dbReference type="EMBL" id="RSL31659.1"/>
    </source>
</evidence>
<sequence length="194" mass="22242">MTVSVARQPIVTVENKIIGYELLYREDSFESFRAKNPDQATSDVIFKSFLDIGLDTITDNNTAFINFTRNSLIQRVPLLLPAAKMMVEILEDIEVCPEMLHIVQELKDKGYQIALDDFILSEKNDAFLPFADIVKVDWRESNKTNIQRVVDASKVYSFQLLAEKLETKSQFEEAKAMGFTLFQGYYFGHPIVVK</sequence>
<dbReference type="EMBL" id="RBVX01000022">
    <property type="protein sequence ID" value="RSL31659.1"/>
    <property type="molecule type" value="Genomic_DNA"/>
</dbReference>
<dbReference type="Proteomes" id="UP000275076">
    <property type="component" value="Unassembled WGS sequence"/>
</dbReference>
<keyword evidence="3" id="KW-1185">Reference proteome</keyword>
<dbReference type="GO" id="GO:0071111">
    <property type="term" value="F:cyclic-guanylate-specific phosphodiesterase activity"/>
    <property type="evidence" value="ECO:0007669"/>
    <property type="project" value="InterPro"/>
</dbReference>
<dbReference type="InterPro" id="IPR001633">
    <property type="entry name" value="EAL_dom"/>
</dbReference>
<gene>
    <name evidence="2" type="ORF">D7Z54_19655</name>
</gene>
<feature type="domain" description="EAL" evidence="1">
    <location>
        <begin position="1"/>
        <end position="194"/>
    </location>
</feature>
<name>A0A3R9RBH9_9BACI</name>
<accession>A0A3R9RBH9</accession>
<protein>
    <submittedName>
        <fullName evidence="2">EAL domain-containing protein</fullName>
    </submittedName>
</protein>
<dbReference type="Gene3D" id="3.20.20.450">
    <property type="entry name" value="EAL domain"/>
    <property type="match status" value="1"/>
</dbReference>
<reference evidence="2 3" key="1">
    <citation type="submission" date="2018-10" db="EMBL/GenBank/DDBJ databases">
        <title>Draft genome sequence of Bacillus salarius IM0101, isolated from a hypersaline soil in Inner Mongolia, China.</title>
        <authorList>
            <person name="Yamprayoonswat W."/>
            <person name="Boonvisut S."/>
            <person name="Jumpathong W."/>
            <person name="Sittihan S."/>
            <person name="Ruangsuj P."/>
            <person name="Wanthongcharoen S."/>
            <person name="Thongpramul N."/>
            <person name="Pimmason S."/>
            <person name="Yu B."/>
            <person name="Yasawong M."/>
        </authorList>
    </citation>
    <scope>NUCLEOTIDE SEQUENCE [LARGE SCALE GENOMIC DNA]</scope>
    <source>
        <strain evidence="2 3">IM0101</strain>
    </source>
</reference>
<dbReference type="PROSITE" id="PS50883">
    <property type="entry name" value="EAL"/>
    <property type="match status" value="1"/>
</dbReference>
<dbReference type="PANTHER" id="PTHR33121">
    <property type="entry name" value="CYCLIC DI-GMP PHOSPHODIESTERASE PDEF"/>
    <property type="match status" value="1"/>
</dbReference>
<dbReference type="AlphaFoldDB" id="A0A3R9RBH9"/>
<evidence type="ECO:0000313" key="3">
    <source>
        <dbReference type="Proteomes" id="UP000275076"/>
    </source>
</evidence>
<dbReference type="PANTHER" id="PTHR33121:SF76">
    <property type="entry name" value="SIGNALING PROTEIN"/>
    <property type="match status" value="1"/>
</dbReference>
<proteinExistence type="predicted"/>
<dbReference type="Pfam" id="PF00563">
    <property type="entry name" value="EAL"/>
    <property type="match status" value="1"/>
</dbReference>
<dbReference type="InterPro" id="IPR035919">
    <property type="entry name" value="EAL_sf"/>
</dbReference>
<organism evidence="2 3">
    <name type="scientific">Salibacterium salarium</name>
    <dbReference type="NCBI Taxonomy" id="284579"/>
    <lineage>
        <taxon>Bacteria</taxon>
        <taxon>Bacillati</taxon>
        <taxon>Bacillota</taxon>
        <taxon>Bacilli</taxon>
        <taxon>Bacillales</taxon>
        <taxon>Bacillaceae</taxon>
    </lineage>
</organism>
<dbReference type="SMART" id="SM00052">
    <property type="entry name" value="EAL"/>
    <property type="match status" value="1"/>
</dbReference>
<dbReference type="InterPro" id="IPR050706">
    <property type="entry name" value="Cyclic-di-GMP_PDE-like"/>
</dbReference>
<dbReference type="OrthoDB" id="9804751at2"/>
<comment type="caution">
    <text evidence="2">The sequence shown here is derived from an EMBL/GenBank/DDBJ whole genome shotgun (WGS) entry which is preliminary data.</text>
</comment>